<dbReference type="EMBL" id="KN835142">
    <property type="protein sequence ID" value="KIK47974.1"/>
    <property type="molecule type" value="Genomic_DNA"/>
</dbReference>
<sequence>MTFVSNDPSLWPYINAFRFFSYFVVASSVAVIYDWVLSFGQEVDLIWSQRWSFMTFLYLSVRYIGIPYVTLSILLSLPTFSASDVLGTPSLYDFEQLVMNFALNWSSFIVNAMLGVIMIARLYAMHQKSKRVLIFVVVVFSAITIACGVFVGILDKNTSAEEIIFSGNYQCDFTIQESAQSLVPKTWVLGTVWEIVALFLAVWVGVKDFRSQPSTGSVMGDCLSVLMKTHMLYFASFVASSCFHLGDFSPKMENSSSVGGQVYDGSLMFWGLVQMFVLGPRLILSVRELNAPPLDDGPDEVGTSATINFQMQVRMSTSSDV</sequence>
<reference evidence="4" key="2">
    <citation type="submission" date="2015-01" db="EMBL/GenBank/DDBJ databases">
        <title>Evolutionary Origins and Diversification of the Mycorrhizal Mutualists.</title>
        <authorList>
            <consortium name="DOE Joint Genome Institute"/>
            <consortium name="Mycorrhizal Genomics Consortium"/>
            <person name="Kohler A."/>
            <person name="Kuo A."/>
            <person name="Nagy L.G."/>
            <person name="Floudas D."/>
            <person name="Copeland A."/>
            <person name="Barry K.W."/>
            <person name="Cichocki N."/>
            <person name="Veneault-Fourrey C."/>
            <person name="LaButti K."/>
            <person name="Lindquist E.A."/>
            <person name="Lipzen A."/>
            <person name="Lundell T."/>
            <person name="Morin E."/>
            <person name="Murat C."/>
            <person name="Riley R."/>
            <person name="Ohm R."/>
            <person name="Sun H."/>
            <person name="Tunlid A."/>
            <person name="Henrissat B."/>
            <person name="Grigoriev I.V."/>
            <person name="Hibbett D.S."/>
            <person name="Martin F."/>
        </authorList>
    </citation>
    <scope>NUCLEOTIDE SEQUENCE [LARGE SCALE GENOMIC DNA]</scope>
    <source>
        <strain evidence="4">UH-Slu-Lm8-n1</strain>
    </source>
</reference>
<feature type="transmembrane region" description="Helical" evidence="1">
    <location>
        <begin position="187"/>
        <end position="206"/>
    </location>
</feature>
<reference evidence="3 4" key="1">
    <citation type="submission" date="2014-04" db="EMBL/GenBank/DDBJ databases">
        <authorList>
            <consortium name="DOE Joint Genome Institute"/>
            <person name="Kuo A."/>
            <person name="Ruytinx J."/>
            <person name="Rineau F."/>
            <person name="Colpaert J."/>
            <person name="Kohler A."/>
            <person name="Nagy L.G."/>
            <person name="Floudas D."/>
            <person name="Copeland A."/>
            <person name="Barry K.W."/>
            <person name="Cichocki N."/>
            <person name="Veneault-Fourrey C."/>
            <person name="LaButti K."/>
            <person name="Lindquist E.A."/>
            <person name="Lipzen A."/>
            <person name="Lundell T."/>
            <person name="Morin E."/>
            <person name="Murat C."/>
            <person name="Sun H."/>
            <person name="Tunlid A."/>
            <person name="Henrissat B."/>
            <person name="Grigoriev I.V."/>
            <person name="Hibbett D.S."/>
            <person name="Martin F."/>
            <person name="Nordberg H.P."/>
            <person name="Cantor M.N."/>
            <person name="Hua S.X."/>
        </authorList>
    </citation>
    <scope>NUCLEOTIDE SEQUENCE [LARGE SCALE GENOMIC DNA]</scope>
    <source>
        <strain evidence="3 4">UH-Slu-Lm8-n1</strain>
    </source>
</reference>
<organism evidence="3 4">
    <name type="scientific">Suillus luteus UH-Slu-Lm8-n1</name>
    <dbReference type="NCBI Taxonomy" id="930992"/>
    <lineage>
        <taxon>Eukaryota</taxon>
        <taxon>Fungi</taxon>
        <taxon>Dikarya</taxon>
        <taxon>Basidiomycota</taxon>
        <taxon>Agaricomycotina</taxon>
        <taxon>Agaricomycetes</taxon>
        <taxon>Agaricomycetidae</taxon>
        <taxon>Boletales</taxon>
        <taxon>Suillineae</taxon>
        <taxon>Suillaceae</taxon>
        <taxon>Suillus</taxon>
    </lineage>
</organism>
<evidence type="ECO:0000256" key="1">
    <source>
        <dbReference type="SAM" id="Phobius"/>
    </source>
</evidence>
<feature type="transmembrane region" description="Helical" evidence="1">
    <location>
        <begin position="20"/>
        <end position="39"/>
    </location>
</feature>
<feature type="transmembrane region" description="Helical" evidence="1">
    <location>
        <begin position="132"/>
        <end position="154"/>
    </location>
</feature>
<name>A0A0D0BDV7_9AGAM</name>
<dbReference type="OrthoDB" id="2638860at2759"/>
<dbReference type="Proteomes" id="UP000054485">
    <property type="component" value="Unassembled WGS sequence"/>
</dbReference>
<dbReference type="InterPro" id="IPR045340">
    <property type="entry name" value="DUF6533"/>
</dbReference>
<keyword evidence="1" id="KW-1133">Transmembrane helix</keyword>
<protein>
    <recommendedName>
        <fullName evidence="2">DUF6533 domain-containing protein</fullName>
    </recommendedName>
</protein>
<feature type="transmembrane region" description="Helical" evidence="1">
    <location>
        <begin position="51"/>
        <end position="77"/>
    </location>
</feature>
<dbReference type="AlphaFoldDB" id="A0A0D0BDV7"/>
<keyword evidence="1" id="KW-0812">Transmembrane</keyword>
<proteinExistence type="predicted"/>
<dbReference type="HOGENOM" id="CLU_057751_0_0_1"/>
<evidence type="ECO:0000259" key="2">
    <source>
        <dbReference type="Pfam" id="PF20151"/>
    </source>
</evidence>
<feature type="domain" description="DUF6533" evidence="2">
    <location>
        <begin position="22"/>
        <end position="66"/>
    </location>
</feature>
<feature type="transmembrane region" description="Helical" evidence="1">
    <location>
        <begin position="97"/>
        <end position="120"/>
    </location>
</feature>
<evidence type="ECO:0000313" key="4">
    <source>
        <dbReference type="Proteomes" id="UP000054485"/>
    </source>
</evidence>
<evidence type="ECO:0000313" key="3">
    <source>
        <dbReference type="EMBL" id="KIK47974.1"/>
    </source>
</evidence>
<keyword evidence="1" id="KW-0472">Membrane</keyword>
<dbReference type="InParanoid" id="A0A0D0BDV7"/>
<dbReference type="Pfam" id="PF20151">
    <property type="entry name" value="DUF6533"/>
    <property type="match status" value="1"/>
</dbReference>
<keyword evidence="4" id="KW-1185">Reference proteome</keyword>
<accession>A0A0D0BDV7</accession>
<gene>
    <name evidence="3" type="ORF">CY34DRAFT_8622</name>
</gene>